<dbReference type="PANTHER" id="PTHR12736">
    <property type="entry name" value="LANC-LIKE PROTEIN"/>
    <property type="match status" value="1"/>
</dbReference>
<dbReference type="AlphaFoldDB" id="A0AAN7SKG9"/>
<organism evidence="4 5">
    <name type="scientific">Aquatica leii</name>
    <dbReference type="NCBI Taxonomy" id="1421715"/>
    <lineage>
        <taxon>Eukaryota</taxon>
        <taxon>Metazoa</taxon>
        <taxon>Ecdysozoa</taxon>
        <taxon>Arthropoda</taxon>
        <taxon>Hexapoda</taxon>
        <taxon>Insecta</taxon>
        <taxon>Pterygota</taxon>
        <taxon>Neoptera</taxon>
        <taxon>Endopterygota</taxon>
        <taxon>Coleoptera</taxon>
        <taxon>Polyphaga</taxon>
        <taxon>Elateriformia</taxon>
        <taxon>Elateroidea</taxon>
        <taxon>Lampyridae</taxon>
        <taxon>Luciolinae</taxon>
        <taxon>Aquatica</taxon>
    </lineage>
</organism>
<evidence type="ECO:0000313" key="5">
    <source>
        <dbReference type="Proteomes" id="UP001353858"/>
    </source>
</evidence>
<dbReference type="PANTHER" id="PTHR12736:SF7">
    <property type="entry name" value="LANC-LIKE PROTEIN 3"/>
    <property type="match status" value="1"/>
</dbReference>
<dbReference type="GO" id="GO:0031179">
    <property type="term" value="P:peptide modification"/>
    <property type="evidence" value="ECO:0007669"/>
    <property type="project" value="InterPro"/>
</dbReference>
<dbReference type="FunFam" id="1.50.10.10:FF:000012">
    <property type="entry name" value="LanC-like protein 3"/>
    <property type="match status" value="1"/>
</dbReference>
<evidence type="ECO:0000256" key="1">
    <source>
        <dbReference type="ARBA" id="ARBA00007179"/>
    </source>
</evidence>
<reference evidence="5" key="1">
    <citation type="submission" date="2023-01" db="EMBL/GenBank/DDBJ databases">
        <title>Key to firefly adult light organ development and bioluminescence: homeobox transcription factors regulate luciferase expression and transportation to peroxisome.</title>
        <authorList>
            <person name="Fu X."/>
        </authorList>
    </citation>
    <scope>NUCLEOTIDE SEQUENCE [LARGE SCALE GENOMIC DNA]</scope>
</reference>
<dbReference type="InterPro" id="IPR020464">
    <property type="entry name" value="LanC-like_prot_euk"/>
</dbReference>
<feature type="binding site" evidence="3">
    <location>
        <position position="283"/>
    </location>
    <ligand>
        <name>Zn(2+)</name>
        <dbReference type="ChEBI" id="CHEBI:29105"/>
    </ligand>
</feature>
<gene>
    <name evidence="4" type="ORF">RN001_000310</name>
</gene>
<feature type="binding site" evidence="3">
    <location>
        <position position="330"/>
    </location>
    <ligand>
        <name>Zn(2+)</name>
        <dbReference type="ChEBI" id="CHEBI:29105"/>
    </ligand>
</feature>
<keyword evidence="3" id="KW-0862">Zinc</keyword>
<proteinExistence type="inferred from homology"/>
<dbReference type="EMBL" id="JARPUR010000001">
    <property type="protein sequence ID" value="KAK4884039.1"/>
    <property type="molecule type" value="Genomic_DNA"/>
</dbReference>
<dbReference type="GO" id="GO:0046872">
    <property type="term" value="F:metal ion binding"/>
    <property type="evidence" value="ECO:0007669"/>
    <property type="project" value="UniProtKB-KW"/>
</dbReference>
<comment type="similarity">
    <text evidence="1">Belongs to the LanC-like protein family.</text>
</comment>
<evidence type="ECO:0000313" key="4">
    <source>
        <dbReference type="EMBL" id="KAK4884039.1"/>
    </source>
</evidence>
<name>A0AAN7SKG9_9COLE</name>
<dbReference type="Pfam" id="PF05147">
    <property type="entry name" value="LANC_like"/>
    <property type="match status" value="1"/>
</dbReference>
<dbReference type="PRINTS" id="PR01950">
    <property type="entry name" value="LANCSUPER"/>
</dbReference>
<evidence type="ECO:0000256" key="3">
    <source>
        <dbReference type="PIRSR" id="PIRSR607822-1"/>
    </source>
</evidence>
<dbReference type="SMART" id="SM01260">
    <property type="entry name" value="LANC_like"/>
    <property type="match status" value="1"/>
</dbReference>
<accession>A0AAN7SKG9</accession>
<comment type="caution">
    <text evidence="4">The sequence shown here is derived from an EMBL/GenBank/DDBJ whole genome shotgun (WGS) entry which is preliminary data.</text>
</comment>
<dbReference type="InterPro" id="IPR012341">
    <property type="entry name" value="6hp_glycosidase-like_sf"/>
</dbReference>
<dbReference type="GO" id="GO:0005975">
    <property type="term" value="P:carbohydrate metabolic process"/>
    <property type="evidence" value="ECO:0007669"/>
    <property type="project" value="InterPro"/>
</dbReference>
<keyword evidence="3" id="KW-0479">Metal-binding</keyword>
<feature type="binding site" evidence="3">
    <location>
        <position position="329"/>
    </location>
    <ligand>
        <name>Zn(2+)</name>
        <dbReference type="ChEBI" id="CHEBI:29105"/>
    </ligand>
</feature>
<protein>
    <recommendedName>
        <fullName evidence="2">LanC-like protein 3 homolog</fullName>
    </recommendedName>
</protein>
<dbReference type="Gene3D" id="1.50.10.10">
    <property type="match status" value="1"/>
</dbReference>
<sequence length="408" mass="45666">MPPSRFFPNACKDYDAGNFEIGQQHIITEVHNMIDNITANLKPVQLNGEDGLYLGTAGIAYMFYHLSKISTFQSHSSAFIDNATEYLQPSLAVAQKYACSVKDVPSFLLGNCGIYAIASVIYHVTKNKEQSDYFRNLFYEAGNTCKEIQFLDCGSDELFVGRAGYLCAALWLAKETNTELKLQDLYDICHVMVASGRKYATLHHSDCALMYAYYDVEYVGAAHGLCSILQVLLSVPGYLDANSGDAKHVKSAVDYLLDIQDAEGNFPAAINEVTRKNELLHWCHGAPGIIYLMAKAYLTWTEDKYLQSCKKMGEIVWRKGLLKKGPGLCHGIAGNAYVFLLLYRLTNEQKYLHRANVFAQFMETEDFKRQARVPDNPFSLFEGIAGTVCFLGDLTMPSQAAFPFFNVF</sequence>
<dbReference type="GO" id="GO:0005886">
    <property type="term" value="C:plasma membrane"/>
    <property type="evidence" value="ECO:0007669"/>
    <property type="project" value="TreeGrafter"/>
</dbReference>
<dbReference type="SUPFAM" id="SSF158745">
    <property type="entry name" value="LanC-like"/>
    <property type="match status" value="1"/>
</dbReference>
<dbReference type="InterPro" id="IPR007822">
    <property type="entry name" value="LANC-like"/>
</dbReference>
<evidence type="ECO:0000256" key="2">
    <source>
        <dbReference type="ARBA" id="ARBA00069999"/>
    </source>
</evidence>
<dbReference type="CDD" id="cd04794">
    <property type="entry name" value="euk_LANCL"/>
    <property type="match status" value="1"/>
</dbReference>
<dbReference type="Proteomes" id="UP001353858">
    <property type="component" value="Unassembled WGS sequence"/>
</dbReference>
<keyword evidence="5" id="KW-1185">Reference proteome</keyword>
<dbReference type="PRINTS" id="PR01951">
    <property type="entry name" value="LANCEUKARYTE"/>
</dbReference>